<dbReference type="Proteomes" id="UP000008637">
    <property type="component" value="Chromosome"/>
</dbReference>
<evidence type="ECO:0000256" key="1">
    <source>
        <dbReference type="SAM" id="MobiDB-lite"/>
    </source>
</evidence>
<gene>
    <name evidence="2" type="ordered locus">HF1_07380</name>
</gene>
<evidence type="ECO:0000313" key="2">
    <source>
        <dbReference type="EMBL" id="CBY92746.1"/>
    </source>
</evidence>
<proteinExistence type="predicted"/>
<dbReference type="AlphaFoldDB" id="E8ZHX5"/>
<evidence type="ECO:0000313" key="3">
    <source>
        <dbReference type="Proteomes" id="UP000008637"/>
    </source>
</evidence>
<keyword evidence="3" id="KW-1185">Reference proteome</keyword>
<dbReference type="HOGENOM" id="CLU_087258_0_0_14"/>
<dbReference type="OrthoDB" id="401981at2"/>
<protein>
    <submittedName>
        <fullName evidence="2">Uncharacterized protein</fullName>
    </submittedName>
</protein>
<sequence>MALAYLKTALVGTAGVAGTAGTVYVGSKAVDFSSVTEDNDEIIHTVKDKFKGRLISKSDFSKGWKERLTKLQSDNSPDLHEGLKQLKTKDPKVSESDLKKWCNDSAIEPYEEESSLAKGIDKYCTYLIKDQIHGLITGTEEKDWKDAKEKLEALDDKQLSEEMQKVKKEKKLSTWCLEKYESPFKDSKDPLYLEVSKFCKKIKKPTPPKAKADTPSSTTPAAPKGK</sequence>
<reference evidence="2 3" key="1">
    <citation type="journal article" date="2011" name="J. Bacteriol.">
        <title>Complete genome sequence of Mycoplasma haemofelis, a hemotropic mycoplasma.</title>
        <authorList>
            <person name="Barker E.N."/>
            <person name="Helps C.R."/>
            <person name="Peters I.R."/>
            <person name="Darby A.C."/>
            <person name="Radford A.D."/>
            <person name="Tasker S."/>
        </authorList>
    </citation>
    <scope>NUCLEOTIDE SEQUENCE [LARGE SCALE GENOMIC DNA]</scope>
    <source>
        <strain evidence="2 3">Langford 1</strain>
    </source>
</reference>
<accession>E8ZHX5</accession>
<name>E8ZHX5_MYCHL</name>
<organism evidence="2 3">
    <name type="scientific">Mycoplasma haemofelis (strain Langford 1)</name>
    <name type="common">Haemobartonella felis</name>
    <dbReference type="NCBI Taxonomy" id="941640"/>
    <lineage>
        <taxon>Bacteria</taxon>
        <taxon>Bacillati</taxon>
        <taxon>Mycoplasmatota</taxon>
        <taxon>Mollicutes</taxon>
        <taxon>Mycoplasmataceae</taxon>
        <taxon>Mycoplasma</taxon>
    </lineage>
</organism>
<dbReference type="EMBL" id="FR773153">
    <property type="protein sequence ID" value="CBY92746.1"/>
    <property type="molecule type" value="Genomic_DNA"/>
</dbReference>
<feature type="region of interest" description="Disordered" evidence="1">
    <location>
        <begin position="203"/>
        <end position="226"/>
    </location>
</feature>
<dbReference type="KEGG" id="mha:HF1_07380"/>